<accession>A0A166Z6Q7</accession>
<dbReference type="GO" id="GO:0004864">
    <property type="term" value="F:protein phosphatase inhibitor activity"/>
    <property type="evidence" value="ECO:0007669"/>
    <property type="project" value="InterPro"/>
</dbReference>
<keyword evidence="3" id="KW-1185">Reference proteome</keyword>
<evidence type="ECO:0000313" key="3">
    <source>
        <dbReference type="Proteomes" id="UP000076863"/>
    </source>
</evidence>
<evidence type="ECO:0000313" key="2">
    <source>
        <dbReference type="EMBL" id="OAA37610.1"/>
    </source>
</evidence>
<proteinExistence type="predicted"/>
<name>A0A166Z6Q7_9HYPO</name>
<dbReference type="Pfam" id="PF04979">
    <property type="entry name" value="IPP-2"/>
    <property type="match status" value="1"/>
</dbReference>
<dbReference type="AlphaFoldDB" id="A0A166Z6Q7"/>
<comment type="caution">
    <text evidence="2">The sequence shown here is derived from an EMBL/GenBank/DDBJ whole genome shotgun (WGS) entry which is preliminary data.</text>
</comment>
<feature type="compositionally biased region" description="Acidic residues" evidence="1">
    <location>
        <begin position="226"/>
        <end position="238"/>
    </location>
</feature>
<dbReference type="InterPro" id="IPR007062">
    <property type="entry name" value="PPI-2"/>
</dbReference>
<feature type="compositionally biased region" description="Polar residues" evidence="1">
    <location>
        <begin position="155"/>
        <end position="165"/>
    </location>
</feature>
<feature type="compositionally biased region" description="Polar residues" evidence="1">
    <location>
        <begin position="43"/>
        <end position="52"/>
    </location>
</feature>
<feature type="compositionally biased region" description="Low complexity" evidence="1">
    <location>
        <begin position="82"/>
        <end position="96"/>
    </location>
</feature>
<dbReference type="Proteomes" id="UP000076863">
    <property type="component" value="Unassembled WGS sequence"/>
</dbReference>
<feature type="compositionally biased region" description="Basic and acidic residues" evidence="1">
    <location>
        <begin position="120"/>
        <end position="140"/>
    </location>
</feature>
<feature type="region of interest" description="Disordered" evidence="1">
    <location>
        <begin position="120"/>
        <end position="247"/>
    </location>
</feature>
<dbReference type="EMBL" id="AZHA01000030">
    <property type="protein sequence ID" value="OAA37610.1"/>
    <property type="molecule type" value="Genomic_DNA"/>
</dbReference>
<dbReference type="OrthoDB" id="551302at2759"/>
<organism evidence="2 3">
    <name type="scientific">Beauveria brongniartii RCEF 3172</name>
    <dbReference type="NCBI Taxonomy" id="1081107"/>
    <lineage>
        <taxon>Eukaryota</taxon>
        <taxon>Fungi</taxon>
        <taxon>Dikarya</taxon>
        <taxon>Ascomycota</taxon>
        <taxon>Pezizomycotina</taxon>
        <taxon>Sordariomycetes</taxon>
        <taxon>Hypocreomycetidae</taxon>
        <taxon>Hypocreales</taxon>
        <taxon>Cordycipitaceae</taxon>
        <taxon>Beauveria</taxon>
        <taxon>Beauveria brongniartii</taxon>
    </lineage>
</organism>
<dbReference type="PANTHER" id="PTHR12398:SF20">
    <property type="entry name" value="PROTEIN PHOSPHATASE 1 REGULATORY INHIBITOR SUBUNIT 2"/>
    <property type="match status" value="1"/>
</dbReference>
<reference evidence="2 3" key="1">
    <citation type="journal article" date="2016" name="Genome Biol. Evol.">
        <title>Divergent and convergent evolution of fungal pathogenicity.</title>
        <authorList>
            <person name="Shang Y."/>
            <person name="Xiao G."/>
            <person name="Zheng P."/>
            <person name="Cen K."/>
            <person name="Zhan S."/>
            <person name="Wang C."/>
        </authorList>
    </citation>
    <scope>NUCLEOTIDE SEQUENCE [LARGE SCALE GENOMIC DNA]</scope>
    <source>
        <strain evidence="2 3">RCEF 3172</strain>
    </source>
</reference>
<dbReference type="GO" id="GO:0009966">
    <property type="term" value="P:regulation of signal transduction"/>
    <property type="evidence" value="ECO:0007669"/>
    <property type="project" value="InterPro"/>
</dbReference>
<sequence length="295" mass="32420">MASAVDDSPIHTPPGPDAPRPKDVPPTTDNNPASSGILKHSGTHQASSTDETPASRPIRPRAMSKEITLENTNYNAGHRRSSSTARITASRRQSATNAESTEPSQRLKWDEVNLYLTEQERTSTMKIDEPKTPYVKHYDPAEDPSDDEYQGDKAGTQSAQASLESVQGVPKAPRARAEDEIPGLSLGEPEEDIPEAQGFEPGPYNYGDDATSPKAHSEKSVHLDEDTAEDAMEDASPEDVEKHHKFEELRKKHYEMHNVASLLGNPECLPDDEDDEEEEEEKVVPPVPRIPNGLS</sequence>
<protein>
    <submittedName>
        <fullName evidence="2">Protein phosphatase inhibitor 2 (IPP-2)</fullName>
    </submittedName>
</protein>
<dbReference type="PANTHER" id="PTHR12398">
    <property type="entry name" value="PROTEIN PHOSPHATASE INHIBITOR"/>
    <property type="match status" value="1"/>
</dbReference>
<feature type="compositionally biased region" description="Acidic residues" evidence="1">
    <location>
        <begin position="269"/>
        <end position="281"/>
    </location>
</feature>
<evidence type="ECO:0000256" key="1">
    <source>
        <dbReference type="SAM" id="MobiDB-lite"/>
    </source>
</evidence>
<feature type="region of interest" description="Disordered" evidence="1">
    <location>
        <begin position="263"/>
        <end position="295"/>
    </location>
</feature>
<gene>
    <name evidence="2" type="ORF">BBO_07640</name>
</gene>
<feature type="region of interest" description="Disordered" evidence="1">
    <location>
        <begin position="1"/>
        <end position="106"/>
    </location>
</feature>
<feature type="compositionally biased region" description="Basic and acidic residues" evidence="1">
    <location>
        <begin position="215"/>
        <end position="225"/>
    </location>
</feature>